<dbReference type="RefSeq" id="WP_106287349.1">
    <property type="nucleotide sequence ID" value="NZ_CAWNTC010000182.1"/>
</dbReference>
<name>A0A2T1C829_9CYAN</name>
<reference evidence="1 2" key="1">
    <citation type="submission" date="2018-02" db="EMBL/GenBank/DDBJ databases">
        <authorList>
            <person name="Cohen D.B."/>
            <person name="Kent A.D."/>
        </authorList>
    </citation>
    <scope>NUCLEOTIDE SEQUENCE [LARGE SCALE GENOMIC DNA]</scope>
    <source>
        <strain evidence="1 2">CCAP 1448/3</strain>
    </source>
</reference>
<sequence>MESVNLAQWHTKLNFLGLKAVKCLVENRLFDHVGIILGAIAQNLLTGVRKNVRNLRYTIWV</sequence>
<gene>
    <name evidence="1" type="ORF">C7B64_03915</name>
</gene>
<dbReference type="Proteomes" id="UP000238762">
    <property type="component" value="Unassembled WGS sequence"/>
</dbReference>
<dbReference type="OrthoDB" id="5807460at2"/>
<dbReference type="EMBL" id="PVWJ01000012">
    <property type="protein sequence ID" value="PSB04445.1"/>
    <property type="molecule type" value="Genomic_DNA"/>
</dbReference>
<comment type="caution">
    <text evidence="1">The sequence shown here is derived from an EMBL/GenBank/DDBJ whole genome shotgun (WGS) entry which is preliminary data.</text>
</comment>
<reference evidence="1 2" key="2">
    <citation type="submission" date="2018-03" db="EMBL/GenBank/DDBJ databases">
        <title>The ancient ancestry and fast evolution of plastids.</title>
        <authorList>
            <person name="Moore K.R."/>
            <person name="Magnabosco C."/>
            <person name="Momper L."/>
            <person name="Gold D.A."/>
            <person name="Bosak T."/>
            <person name="Fournier G.P."/>
        </authorList>
    </citation>
    <scope>NUCLEOTIDE SEQUENCE [LARGE SCALE GENOMIC DNA]</scope>
    <source>
        <strain evidence="1 2">CCAP 1448/3</strain>
    </source>
</reference>
<proteinExistence type="predicted"/>
<organism evidence="1 2">
    <name type="scientific">Merismopedia glauca CCAP 1448/3</name>
    <dbReference type="NCBI Taxonomy" id="1296344"/>
    <lineage>
        <taxon>Bacteria</taxon>
        <taxon>Bacillati</taxon>
        <taxon>Cyanobacteriota</taxon>
        <taxon>Cyanophyceae</taxon>
        <taxon>Synechococcales</taxon>
        <taxon>Merismopediaceae</taxon>
        <taxon>Merismopedia</taxon>
    </lineage>
</organism>
<keyword evidence="2" id="KW-1185">Reference proteome</keyword>
<dbReference type="AlphaFoldDB" id="A0A2T1C829"/>
<evidence type="ECO:0000313" key="2">
    <source>
        <dbReference type="Proteomes" id="UP000238762"/>
    </source>
</evidence>
<accession>A0A2T1C829</accession>
<protein>
    <submittedName>
        <fullName evidence="1">Uncharacterized protein</fullName>
    </submittedName>
</protein>
<evidence type="ECO:0000313" key="1">
    <source>
        <dbReference type="EMBL" id="PSB04445.1"/>
    </source>
</evidence>